<dbReference type="Proteomes" id="UP000001882">
    <property type="component" value="Chromosome"/>
</dbReference>
<dbReference type="KEGG" id="mpd:MCP_1833"/>
<dbReference type="GeneID" id="8681721"/>
<organism evidence="1 2">
    <name type="scientific">Methanocella paludicola (strain DSM 17711 / JCM 13418 / NBRC 101707 / SANAE)</name>
    <dbReference type="NCBI Taxonomy" id="304371"/>
    <lineage>
        <taxon>Archaea</taxon>
        <taxon>Methanobacteriati</taxon>
        <taxon>Methanobacteriota</taxon>
        <taxon>Stenosarchaea group</taxon>
        <taxon>Methanomicrobia</taxon>
        <taxon>Methanocellales</taxon>
        <taxon>Methanocellaceae</taxon>
        <taxon>Methanocella</taxon>
    </lineage>
</organism>
<dbReference type="RefSeq" id="WP_012900582.1">
    <property type="nucleotide sequence ID" value="NC_013665.1"/>
</dbReference>
<dbReference type="OrthoDB" id="104780at2157"/>
<evidence type="ECO:0000313" key="1">
    <source>
        <dbReference type="EMBL" id="BAI61905.1"/>
    </source>
</evidence>
<sequence length="161" mass="18504">MDRIYYRFPQKIDFEQRYGFNGDLKYLARVMASMYGKSGHMEIDTVGPNVKRNPDAIKARRDIKVDIVQNRLDFVPLSQVTLQKELPSIPASGTVDFRFTVGYTYMDRNYDKMSLVDDVFLVRATMNADLTLQIAQTHGQGRTIPEEVANTIETVMEHFKG</sequence>
<reference evidence="1 2" key="1">
    <citation type="journal article" date="2007" name="Appl. Environ. Microbiol.">
        <title>Isolation of key methanogens for global methane emission from rice paddy fields: a novel isolate affiliated with the clone cluster rice cluster I.</title>
        <authorList>
            <person name="Sakai S."/>
            <person name="Imachi H."/>
            <person name="Sekiguchi Y."/>
            <person name="Ohashi A."/>
            <person name="Harada H."/>
            <person name="Kamagata Y."/>
        </authorList>
    </citation>
    <scope>NUCLEOTIDE SEQUENCE [LARGE SCALE GENOMIC DNA]</scope>
    <source>
        <strain evidence="2">DSM 17711 / JCM 13418 / NBRC 101707 / SANAE</strain>
    </source>
</reference>
<proteinExistence type="predicted"/>
<name>D1YZN3_METPS</name>
<reference evidence="2" key="3">
    <citation type="journal article" date="2011" name="PLoS ONE">
        <title>Genome sequence of a mesophilic hydrogenotrophic methanogen Methanocella paludicola, the first cultivated representative of the order Methanocellales.</title>
        <authorList>
            <person name="Sakai S."/>
            <person name="Takaki Y."/>
            <person name="Shimamura S."/>
            <person name="Sekine M."/>
            <person name="Tajima T."/>
            <person name="Kosugi H."/>
            <person name="Ichikawa N."/>
            <person name="Tasumi E."/>
            <person name="Hiraki A.T."/>
            <person name="Shimizu A."/>
            <person name="Kato Y."/>
            <person name="Nishiko R."/>
            <person name="Mori K."/>
            <person name="Fujita N."/>
            <person name="Imachi H."/>
            <person name="Takai K."/>
        </authorList>
    </citation>
    <scope>NUCLEOTIDE SEQUENCE [LARGE SCALE GENOMIC DNA]</scope>
    <source>
        <strain evidence="2">DSM 17711 / JCM 13418 / NBRC 101707 / SANAE</strain>
    </source>
</reference>
<reference evidence="1 2" key="2">
    <citation type="journal article" date="2008" name="Int. J. Syst. Evol. Microbiol.">
        <title>Methanocella paludicola gen. nov., sp. nov., a methane-producing archaeon, the first isolate of the lineage 'Rice Cluster I', and proposal of the new archaeal order Methanocellales ord. nov.</title>
        <authorList>
            <person name="Sakai S."/>
            <person name="Imachi H."/>
            <person name="Hanada S."/>
            <person name="Ohashi A."/>
            <person name="Harada H."/>
            <person name="Kamagata Y."/>
        </authorList>
    </citation>
    <scope>NUCLEOTIDE SEQUENCE [LARGE SCALE GENOMIC DNA]</scope>
    <source>
        <strain evidence="2">DSM 17711 / JCM 13418 / NBRC 101707 / SANAE</strain>
    </source>
</reference>
<keyword evidence="2" id="KW-1185">Reference proteome</keyword>
<dbReference type="InParanoid" id="D1YZN3"/>
<dbReference type="STRING" id="304371.MCP_1833"/>
<dbReference type="EMBL" id="AP011532">
    <property type="protein sequence ID" value="BAI61905.1"/>
    <property type="molecule type" value="Genomic_DNA"/>
</dbReference>
<dbReference type="eggNOG" id="arCOG06570">
    <property type="taxonomic scope" value="Archaea"/>
</dbReference>
<gene>
    <name evidence="1" type="ordered locus">MCP_1833</name>
</gene>
<protein>
    <submittedName>
        <fullName evidence="1">Uncharacterized protein</fullName>
    </submittedName>
</protein>
<accession>D1YZN3</accession>
<dbReference type="AlphaFoldDB" id="D1YZN3"/>
<evidence type="ECO:0000313" key="2">
    <source>
        <dbReference type="Proteomes" id="UP000001882"/>
    </source>
</evidence>